<dbReference type="InterPro" id="IPR011990">
    <property type="entry name" value="TPR-like_helical_dom_sf"/>
</dbReference>
<dbReference type="SUPFAM" id="SSF48452">
    <property type="entry name" value="TPR-like"/>
    <property type="match status" value="2"/>
</dbReference>
<gene>
    <name evidence="4" type="primary">KNAG0K01780</name>
    <name evidence="4" type="ordered locus">KNAG_0K01780</name>
</gene>
<evidence type="ECO:0000313" key="5">
    <source>
        <dbReference type="Proteomes" id="UP000006310"/>
    </source>
</evidence>
<accession>J7RRR4</accession>
<dbReference type="eggNOG" id="KOG1156">
    <property type="taxonomic scope" value="Eukaryota"/>
</dbReference>
<keyword evidence="2" id="KW-0802">TPR repeat</keyword>
<dbReference type="RefSeq" id="XP_022466788.1">
    <property type="nucleotide sequence ID" value="XM_022610498.1"/>
</dbReference>
<dbReference type="GO" id="GO:0004596">
    <property type="term" value="F:protein-N-terminal amino-acid acetyltransferase activity"/>
    <property type="evidence" value="ECO:0007669"/>
    <property type="project" value="EnsemblFungi"/>
</dbReference>
<dbReference type="GO" id="GO:0043022">
    <property type="term" value="F:ribosome binding"/>
    <property type="evidence" value="ECO:0007669"/>
    <property type="project" value="EnsemblFungi"/>
</dbReference>
<dbReference type="InterPro" id="IPR019734">
    <property type="entry name" value="TPR_rpt"/>
</dbReference>
<evidence type="ECO:0008006" key="6">
    <source>
        <dbReference type="Google" id="ProtNLM"/>
    </source>
</evidence>
<dbReference type="InterPro" id="IPR021183">
    <property type="entry name" value="NatA_aux_su"/>
</dbReference>
<organism evidence="4 5">
    <name type="scientific">Huiozyma naganishii (strain ATCC MYA-139 / BCRC 22969 / CBS 8797 / KCTC 17520 / NBRC 10181 / NCYC 3082 / Yp74L-3)</name>
    <name type="common">Yeast</name>
    <name type="synonym">Kazachstania naganishii</name>
    <dbReference type="NCBI Taxonomy" id="1071383"/>
    <lineage>
        <taxon>Eukaryota</taxon>
        <taxon>Fungi</taxon>
        <taxon>Dikarya</taxon>
        <taxon>Ascomycota</taxon>
        <taxon>Saccharomycotina</taxon>
        <taxon>Saccharomycetes</taxon>
        <taxon>Saccharomycetales</taxon>
        <taxon>Saccharomycetaceae</taxon>
        <taxon>Huiozyma</taxon>
    </lineage>
</organism>
<evidence type="ECO:0000256" key="1">
    <source>
        <dbReference type="ARBA" id="ARBA00022737"/>
    </source>
</evidence>
<dbReference type="OrthoDB" id="10263032at2759"/>
<evidence type="ECO:0000256" key="3">
    <source>
        <dbReference type="SAM" id="MobiDB-lite"/>
    </source>
</evidence>
<protein>
    <recommendedName>
        <fullName evidence="6">N-terminal acetyltransferase A complex subunit NAT1</fullName>
    </recommendedName>
</protein>
<dbReference type="AlphaFoldDB" id="J7RRR4"/>
<dbReference type="STRING" id="1071383.J7RRR4"/>
<dbReference type="Proteomes" id="UP000006310">
    <property type="component" value="Chromosome 11"/>
</dbReference>
<dbReference type="FunFam" id="1.25.40.1040:FF:000003">
    <property type="entry name" value="N-terminal acetyltransferase A, auxiliary subunit"/>
    <property type="match status" value="1"/>
</dbReference>
<reference evidence="5" key="2">
    <citation type="submission" date="2012-08" db="EMBL/GenBank/DDBJ databases">
        <title>Genome sequence of Kazachstania naganishii.</title>
        <authorList>
            <person name="Gordon J.L."/>
            <person name="Armisen D."/>
            <person name="Proux-Wera E."/>
            <person name="OhEigeartaigh S.S."/>
            <person name="Byrne K.P."/>
            <person name="Wolfe K.H."/>
        </authorList>
    </citation>
    <scope>NUCLEOTIDE SEQUENCE [LARGE SCALE GENOMIC DNA]</scope>
    <source>
        <strain evidence="5">ATCC MYA-139 / BCRC 22969 / CBS 8797 / CCRC 22969 / KCTC 17520 / NBRC 10181 / NCYC 3082</strain>
    </source>
</reference>
<dbReference type="GeneID" id="34528310"/>
<keyword evidence="1" id="KW-0677">Repeat</keyword>
<dbReference type="OMA" id="MEMRADY"/>
<sequence length="841" mass="96681">MSRRKLMKPKAASKSTPAKDNSQFLEALKLYEDKNYKKSVKLLDALLKKDSRNPDTLSLKAMDLLFLGEKKEAEGLVGQAIKLIDGTKASAICCHVLGIYMRTTKDYKESIKWFQASLENGSTNNQIYRDLATLQSQIGDFKAALVSRKKYWEVYLGYRANWTSLAIAQDINGERQQAINTLSQFEKLAEGKISDAEKFEHSECLFYKNDIMYRQADTNAEKLQKVLNHLQDIEGKVSDKFGILERRASCLMKMGKFRDASIVYRTLIKRNPDNFVYYKLLEVSLAVQNNPAVKKLLYEKLAKFYPRCEPPKYIPLTFIKDESELEKKLGEYVIPLLKRGIPATFSNVKPLYQKRSGVVPRLLERVVGKYLDSLDAGENPIQYIWTCYYLSQHYLFAKDYTNASKYIELAITHTPTLVEFYILKARIAKHNGLLDDAAAVMEEARKLDLQDRFINSKTVKYFLRANNIDKAIEIASLFTKNDNSVNGVKDLHLVEASWFIVEQGEAYYRLYLEAVKKLDDFKNDSSNETEESAGELRELQWLVSKYRGLSLKRFTAISKFYKQFEDDQLDFHSYCMRKGTPRAYLDMLSWGKTLYTKPMYVRAMRFAARIYFELEDEAKRRRIAAGGASEEENGTVQANNKKAKKEVSSVKKRREEERRQVLAYSEDQDDDPFGSKLLATATPLDSFAQEFYNAYNEEVRDDERDPVVDFEFHYRTGKLALCLGALNRCAKRQGADSALCGAMLLTLLNATRDAMPYEPIAKKVALAGLEADYKDLLPADGSDSTEVFQERYSKQTRLPTPLLFMYHHGEVFDQEKVKPMILDSLAHCEPYIKNAILQYEL</sequence>
<dbReference type="KEGG" id="kng:KNAG_0K01780"/>
<keyword evidence="5" id="KW-1185">Reference proteome</keyword>
<dbReference type="Gene3D" id="1.25.40.1040">
    <property type="match status" value="1"/>
</dbReference>
<dbReference type="Pfam" id="PF12569">
    <property type="entry name" value="NatA_aux_su"/>
    <property type="match status" value="2"/>
</dbReference>
<dbReference type="PANTHER" id="PTHR22767">
    <property type="entry name" value="N-TERMINAL ACETYLTRANSFERASE-RELATED"/>
    <property type="match status" value="1"/>
</dbReference>
<evidence type="ECO:0000256" key="2">
    <source>
        <dbReference type="ARBA" id="ARBA00022803"/>
    </source>
</evidence>
<dbReference type="EMBL" id="HE978324">
    <property type="protein sequence ID" value="CCK72543.1"/>
    <property type="molecule type" value="Genomic_DNA"/>
</dbReference>
<dbReference type="SMART" id="SM00028">
    <property type="entry name" value="TPR"/>
    <property type="match status" value="5"/>
</dbReference>
<reference evidence="4 5" key="1">
    <citation type="journal article" date="2011" name="Proc. Natl. Acad. Sci. U.S.A.">
        <title>Evolutionary erosion of yeast sex chromosomes by mating-type switching accidents.</title>
        <authorList>
            <person name="Gordon J.L."/>
            <person name="Armisen D."/>
            <person name="Proux-Wera E."/>
            <person name="Oheigeartaigh S.S."/>
            <person name="Byrne K.P."/>
            <person name="Wolfe K.H."/>
        </authorList>
    </citation>
    <scope>NUCLEOTIDE SEQUENCE [LARGE SCALE GENOMIC DNA]</scope>
    <source>
        <strain evidence="5">ATCC MYA-139 / BCRC 22969 / CBS 8797 / CCRC 22969 / KCTC 17520 / NBRC 10181 / NCYC 3082</strain>
    </source>
</reference>
<dbReference type="GO" id="GO:0031415">
    <property type="term" value="C:NatA complex"/>
    <property type="evidence" value="ECO:0007669"/>
    <property type="project" value="EnsemblFungi"/>
</dbReference>
<feature type="region of interest" description="Disordered" evidence="3">
    <location>
        <begin position="625"/>
        <end position="654"/>
    </location>
</feature>
<name>J7RRR4_HUIN7</name>
<dbReference type="PANTHER" id="PTHR22767:SF2">
    <property type="entry name" value="N(ALPHA)-ACETYLTRANSFERASE 15_16, ISOFORM A"/>
    <property type="match status" value="1"/>
</dbReference>
<dbReference type="Gene3D" id="1.25.40.1010">
    <property type="match status" value="1"/>
</dbReference>
<feature type="compositionally biased region" description="Basic and acidic residues" evidence="3">
    <location>
        <begin position="645"/>
        <end position="654"/>
    </location>
</feature>
<dbReference type="HOGENOM" id="CLU_006686_1_1_1"/>
<evidence type="ECO:0000313" key="4">
    <source>
        <dbReference type="EMBL" id="CCK72543.1"/>
    </source>
</evidence>
<proteinExistence type="predicted"/>
<dbReference type="PIRSF" id="PIRSF000422">
    <property type="entry name" value="N-terminal-AcTrfase-A_aux_su"/>
    <property type="match status" value="1"/>
</dbReference>